<proteinExistence type="predicted"/>
<dbReference type="SMART" id="SM00419">
    <property type="entry name" value="HTH_CRP"/>
    <property type="match status" value="1"/>
</dbReference>
<dbReference type="CDD" id="cd00092">
    <property type="entry name" value="HTH_CRP"/>
    <property type="match status" value="1"/>
</dbReference>
<dbReference type="GO" id="GO:0005829">
    <property type="term" value="C:cytosol"/>
    <property type="evidence" value="ECO:0007669"/>
    <property type="project" value="TreeGrafter"/>
</dbReference>
<keyword evidence="3" id="KW-0804">Transcription</keyword>
<dbReference type="InterPro" id="IPR014710">
    <property type="entry name" value="RmlC-like_jellyroll"/>
</dbReference>
<dbReference type="PROSITE" id="PS50042">
    <property type="entry name" value="CNMP_BINDING_3"/>
    <property type="match status" value="1"/>
</dbReference>
<dbReference type="InterPro" id="IPR000595">
    <property type="entry name" value="cNMP-bd_dom"/>
</dbReference>
<dbReference type="PANTHER" id="PTHR24567">
    <property type="entry name" value="CRP FAMILY TRANSCRIPTIONAL REGULATORY PROTEIN"/>
    <property type="match status" value="1"/>
</dbReference>
<reference evidence="6" key="1">
    <citation type="journal article" date="2009" name="Appl. Environ. Microbiol.">
        <title>Characterization of denitrification gene clusters of soil bacteria via a metagenomic approach.</title>
        <authorList>
            <person name="Demaneche S."/>
            <person name="Philippot L."/>
            <person name="David M.M."/>
            <person name="Navarro E."/>
            <person name="Vogel T.M."/>
            <person name="Simonet P."/>
        </authorList>
    </citation>
    <scope>NUCLEOTIDE SEQUENCE</scope>
</reference>
<dbReference type="InterPro" id="IPR018490">
    <property type="entry name" value="cNMP-bd_dom_sf"/>
</dbReference>
<dbReference type="Pfam" id="PF00027">
    <property type="entry name" value="cNMP_binding"/>
    <property type="match status" value="1"/>
</dbReference>
<dbReference type="InterPro" id="IPR012318">
    <property type="entry name" value="HTH_CRP"/>
</dbReference>
<dbReference type="SUPFAM" id="SSF46785">
    <property type="entry name" value="Winged helix' DNA-binding domain"/>
    <property type="match status" value="1"/>
</dbReference>
<dbReference type="PRINTS" id="PR00034">
    <property type="entry name" value="HTHCRP"/>
</dbReference>
<keyword evidence="2" id="KW-0238">DNA-binding</keyword>
<dbReference type="GO" id="GO:0003700">
    <property type="term" value="F:DNA-binding transcription factor activity"/>
    <property type="evidence" value="ECO:0007669"/>
    <property type="project" value="TreeGrafter"/>
</dbReference>
<feature type="domain" description="HTH crp-type" evidence="5">
    <location>
        <begin position="148"/>
        <end position="221"/>
    </location>
</feature>
<evidence type="ECO:0000256" key="1">
    <source>
        <dbReference type="ARBA" id="ARBA00023015"/>
    </source>
</evidence>
<dbReference type="CDD" id="cd00038">
    <property type="entry name" value="CAP_ED"/>
    <property type="match status" value="1"/>
</dbReference>
<evidence type="ECO:0000313" key="6">
    <source>
        <dbReference type="EMBL" id="ACF98214.1"/>
    </source>
</evidence>
<dbReference type="Pfam" id="PF13545">
    <property type="entry name" value="HTH_Crp_2"/>
    <property type="match status" value="1"/>
</dbReference>
<dbReference type="SUPFAM" id="SSF51206">
    <property type="entry name" value="cAMP-binding domain-like"/>
    <property type="match status" value="1"/>
</dbReference>
<evidence type="ECO:0000256" key="2">
    <source>
        <dbReference type="ARBA" id="ARBA00023125"/>
    </source>
</evidence>
<keyword evidence="1" id="KW-0805">Transcription regulation</keyword>
<dbReference type="InterPro" id="IPR036388">
    <property type="entry name" value="WH-like_DNA-bd_sf"/>
</dbReference>
<sequence length="231" mass="25006">MSSIDRSIIAALPLFSGLSAGDLDEILREARSARYPKNTPIFREGEEAASFFVLINGHVRAAKTTPDGQQVVVRYVSAGEVFGVAPAIGLDRYPATATAVVDSVVLAWPSSSWPGLVSRHPPIATNTLKTVGARLQDAHTRVIEQTTEQVEQRVAHMLLRLAQQAGRKVDNGVEIDFPISRQDVAEMTGTTLHTVSRILSAWEQRGLVESGRQRIVLLDPHKLVGVADGKG</sequence>
<dbReference type="AlphaFoldDB" id="B8R958"/>
<dbReference type="InterPro" id="IPR050397">
    <property type="entry name" value="Env_Response_Regulators"/>
</dbReference>
<dbReference type="PANTHER" id="PTHR24567:SF28">
    <property type="entry name" value="LISTERIOLYSIN REGULATORY PROTEIN"/>
    <property type="match status" value="1"/>
</dbReference>
<evidence type="ECO:0000259" key="4">
    <source>
        <dbReference type="PROSITE" id="PS50042"/>
    </source>
</evidence>
<dbReference type="GO" id="GO:0003677">
    <property type="term" value="F:DNA binding"/>
    <property type="evidence" value="ECO:0007669"/>
    <property type="project" value="UniProtKB-KW"/>
</dbReference>
<protein>
    <submittedName>
        <fullName evidence="6">Putative transcriptional regulator</fullName>
    </submittedName>
</protein>
<evidence type="ECO:0000259" key="5">
    <source>
        <dbReference type="PROSITE" id="PS51063"/>
    </source>
</evidence>
<dbReference type="SMART" id="SM00100">
    <property type="entry name" value="cNMP"/>
    <property type="match status" value="1"/>
</dbReference>
<feature type="domain" description="Cyclic nucleotide-binding" evidence="4">
    <location>
        <begin position="14"/>
        <end position="101"/>
    </location>
</feature>
<evidence type="ECO:0000256" key="3">
    <source>
        <dbReference type="ARBA" id="ARBA00023163"/>
    </source>
</evidence>
<dbReference type="FunFam" id="1.10.10.10:FF:000028">
    <property type="entry name" value="Fumarate/nitrate reduction transcriptional regulator Fnr"/>
    <property type="match status" value="1"/>
</dbReference>
<organism evidence="6">
    <name type="scientific">uncultured bacterium 1114</name>
    <dbReference type="NCBI Taxonomy" id="548901"/>
    <lineage>
        <taxon>Bacteria</taxon>
        <taxon>environmental samples</taxon>
    </lineage>
</organism>
<dbReference type="PROSITE" id="PS51063">
    <property type="entry name" value="HTH_CRP_2"/>
    <property type="match status" value="1"/>
</dbReference>
<dbReference type="EMBL" id="EU910858">
    <property type="protein sequence ID" value="ACF98214.1"/>
    <property type="molecule type" value="Genomic_DNA"/>
</dbReference>
<dbReference type="Gene3D" id="2.60.120.10">
    <property type="entry name" value="Jelly Rolls"/>
    <property type="match status" value="1"/>
</dbReference>
<name>B8R958_9BACT</name>
<dbReference type="InterPro" id="IPR036390">
    <property type="entry name" value="WH_DNA-bd_sf"/>
</dbReference>
<accession>B8R958</accession>
<dbReference type="Gene3D" id="1.10.10.10">
    <property type="entry name" value="Winged helix-like DNA-binding domain superfamily/Winged helix DNA-binding domain"/>
    <property type="match status" value="1"/>
</dbReference>